<dbReference type="Pfam" id="PF03358">
    <property type="entry name" value="FMN_red"/>
    <property type="match status" value="1"/>
</dbReference>
<dbReference type="EMBL" id="KZ825136">
    <property type="protein sequence ID" value="PYI19238.1"/>
    <property type="molecule type" value="Genomic_DNA"/>
</dbReference>
<dbReference type="NCBIfam" id="TIGR01755">
    <property type="entry name" value="flav_wrbA"/>
    <property type="match status" value="1"/>
</dbReference>
<dbReference type="GO" id="GO:0016020">
    <property type="term" value="C:membrane"/>
    <property type="evidence" value="ECO:0007669"/>
    <property type="project" value="TreeGrafter"/>
</dbReference>
<dbReference type="InterPro" id="IPR010089">
    <property type="entry name" value="Flavoprotein_WrbA-like"/>
</dbReference>
<evidence type="ECO:0000256" key="1">
    <source>
        <dbReference type="ARBA" id="ARBA00006961"/>
    </source>
</evidence>
<sequence>MAPKIAIVFYSMYGHIQQLAEAEKKGIEAAGGSADIYQVAETLPEEVLAKMHAPPKSSYPVVEPKTLLEYDAVLFGIPTRYGNFPAQWKAFWDQTGGIWATGGYWGKYAGLFISTGTQGGGQESTALASMSTLAHHGFVYVPLGYKTVFGQLANLNEVHGGSPWGAGTFAGADGSRQPSALELEIAEAQGKAFYEHVSKHTFA</sequence>
<accession>A0A2V5H525</accession>
<dbReference type="PANTHER" id="PTHR30546">
    <property type="entry name" value="FLAVODOXIN-RELATED PROTEIN WRBA-RELATED"/>
    <property type="match status" value="1"/>
</dbReference>
<dbReference type="PANTHER" id="PTHR30546:SF23">
    <property type="entry name" value="FLAVOPROTEIN-LIKE PROTEIN YCP4-RELATED"/>
    <property type="match status" value="1"/>
</dbReference>
<dbReference type="SUPFAM" id="SSF52218">
    <property type="entry name" value="Flavoproteins"/>
    <property type="match status" value="1"/>
</dbReference>
<keyword evidence="4" id="KW-1185">Reference proteome</keyword>
<dbReference type="AlphaFoldDB" id="A0A2V5H525"/>
<protein>
    <submittedName>
        <fullName evidence="3">NADH-quinone oxidoreductase</fullName>
    </submittedName>
</protein>
<evidence type="ECO:0000313" key="4">
    <source>
        <dbReference type="Proteomes" id="UP000249829"/>
    </source>
</evidence>
<dbReference type="PROSITE" id="PS50902">
    <property type="entry name" value="FLAVODOXIN_LIKE"/>
    <property type="match status" value="1"/>
</dbReference>
<dbReference type="Gene3D" id="3.40.50.360">
    <property type="match status" value="1"/>
</dbReference>
<gene>
    <name evidence="3" type="ORF">BO99DRAFT_402855</name>
</gene>
<dbReference type="FunFam" id="3.40.50.360:FF:000001">
    <property type="entry name" value="NAD(P)H dehydrogenase (Quinone) FQR1-like"/>
    <property type="match status" value="1"/>
</dbReference>
<name>A0A2V5H525_ASPV1</name>
<organism evidence="3 4">
    <name type="scientific">Aspergillus violaceofuscus (strain CBS 115571)</name>
    <dbReference type="NCBI Taxonomy" id="1450538"/>
    <lineage>
        <taxon>Eukaryota</taxon>
        <taxon>Fungi</taxon>
        <taxon>Dikarya</taxon>
        <taxon>Ascomycota</taxon>
        <taxon>Pezizomycotina</taxon>
        <taxon>Eurotiomycetes</taxon>
        <taxon>Eurotiomycetidae</taxon>
        <taxon>Eurotiales</taxon>
        <taxon>Aspergillaceae</taxon>
        <taxon>Aspergillus</taxon>
    </lineage>
</organism>
<comment type="similarity">
    <text evidence="1">Belongs to the WrbA family.</text>
</comment>
<dbReference type="InterPro" id="IPR008254">
    <property type="entry name" value="Flavodoxin/NO_synth"/>
</dbReference>
<evidence type="ECO:0000259" key="2">
    <source>
        <dbReference type="PROSITE" id="PS50902"/>
    </source>
</evidence>
<dbReference type="NCBIfam" id="NF002999">
    <property type="entry name" value="PRK03767.1"/>
    <property type="match status" value="1"/>
</dbReference>
<dbReference type="STRING" id="1450538.A0A2V5H525"/>
<feature type="domain" description="Flavodoxin-like" evidence="2">
    <location>
        <begin position="5"/>
        <end position="193"/>
    </location>
</feature>
<dbReference type="InterPro" id="IPR029039">
    <property type="entry name" value="Flavoprotein-like_sf"/>
</dbReference>
<dbReference type="Proteomes" id="UP000249829">
    <property type="component" value="Unassembled WGS sequence"/>
</dbReference>
<dbReference type="GO" id="GO:0010181">
    <property type="term" value="F:FMN binding"/>
    <property type="evidence" value="ECO:0007669"/>
    <property type="project" value="InterPro"/>
</dbReference>
<dbReference type="InterPro" id="IPR005025">
    <property type="entry name" value="FMN_Rdtase-like_dom"/>
</dbReference>
<reference evidence="3 4" key="1">
    <citation type="submission" date="2018-02" db="EMBL/GenBank/DDBJ databases">
        <title>The genomes of Aspergillus section Nigri reveals drivers in fungal speciation.</title>
        <authorList>
            <consortium name="DOE Joint Genome Institute"/>
            <person name="Vesth T.C."/>
            <person name="Nybo J."/>
            <person name="Theobald S."/>
            <person name="Brandl J."/>
            <person name="Frisvad J.C."/>
            <person name="Nielsen K.F."/>
            <person name="Lyhne E.K."/>
            <person name="Kogle M.E."/>
            <person name="Kuo A."/>
            <person name="Riley R."/>
            <person name="Clum A."/>
            <person name="Nolan M."/>
            <person name="Lipzen A."/>
            <person name="Salamov A."/>
            <person name="Henrissat B."/>
            <person name="Wiebenga A."/>
            <person name="De vries R.P."/>
            <person name="Grigoriev I.V."/>
            <person name="Mortensen U.H."/>
            <person name="Andersen M.R."/>
            <person name="Baker S.E."/>
        </authorList>
    </citation>
    <scope>NUCLEOTIDE SEQUENCE [LARGE SCALE GENOMIC DNA]</scope>
    <source>
        <strain evidence="3 4">CBS 115571</strain>
    </source>
</reference>
<dbReference type="OMA" id="KFADGNP"/>
<evidence type="ECO:0000313" key="3">
    <source>
        <dbReference type="EMBL" id="PYI19238.1"/>
    </source>
</evidence>
<dbReference type="GO" id="GO:0003955">
    <property type="term" value="F:NAD(P)H dehydrogenase (quinone) activity"/>
    <property type="evidence" value="ECO:0007669"/>
    <property type="project" value="InterPro"/>
</dbReference>
<proteinExistence type="inferred from homology"/>